<dbReference type="EMBL" id="LCMQ01000008">
    <property type="protein sequence ID" value="KKU40349.1"/>
    <property type="molecule type" value="Genomic_DNA"/>
</dbReference>
<evidence type="ECO:0000313" key="2">
    <source>
        <dbReference type="Proteomes" id="UP000034202"/>
    </source>
</evidence>
<proteinExistence type="predicted"/>
<gene>
    <name evidence="1" type="ORF">UX55_C0008G0013</name>
</gene>
<evidence type="ECO:0008006" key="3">
    <source>
        <dbReference type="Google" id="ProtNLM"/>
    </source>
</evidence>
<comment type="caution">
    <text evidence="1">The sequence shown here is derived from an EMBL/GenBank/DDBJ whole genome shotgun (WGS) entry which is preliminary data.</text>
</comment>
<dbReference type="AlphaFoldDB" id="A0A0G1Q5T9"/>
<protein>
    <recommendedName>
        <fullName evidence="3">Glycosidase related protein</fullName>
    </recommendedName>
</protein>
<organism evidence="1 2">
    <name type="scientific">Candidatus Azambacteria bacterium GW2011_GWE2_46_45</name>
    <dbReference type="NCBI Taxonomy" id="1618625"/>
    <lineage>
        <taxon>Bacteria</taxon>
        <taxon>Candidatus Azamiibacteriota</taxon>
    </lineage>
</organism>
<name>A0A0G1Q5T9_9BACT</name>
<accession>A0A0G1Q5T9</accession>
<reference evidence="1 2" key="1">
    <citation type="journal article" date="2015" name="Nature">
        <title>rRNA introns, odd ribosomes, and small enigmatic genomes across a large radiation of phyla.</title>
        <authorList>
            <person name="Brown C.T."/>
            <person name="Hug L.A."/>
            <person name="Thomas B.C."/>
            <person name="Sharon I."/>
            <person name="Castelle C.J."/>
            <person name="Singh A."/>
            <person name="Wilkins M.J."/>
            <person name="Williams K.H."/>
            <person name="Banfield J.F."/>
        </authorList>
    </citation>
    <scope>NUCLEOTIDE SEQUENCE [LARGE SCALE GENOMIC DNA]</scope>
</reference>
<evidence type="ECO:0000313" key="1">
    <source>
        <dbReference type="EMBL" id="KKU40349.1"/>
    </source>
</evidence>
<dbReference type="Proteomes" id="UP000034202">
    <property type="component" value="Unassembled WGS sequence"/>
</dbReference>
<sequence length="418" mass="48906">MPYSIALHKLAGILRTDKRTVAAICERMCDLFNKRDVPEKIVLENDKRVAEKLDALKLPLTPPAIEVHRALIRKVKTDEEKISELFKRPRCVNFEGCKTLLNFAQELANVGPGFFLKKEKAAEFLHLNPPPNMMKFFGYKDVDELLTKEDLLEVFSALRFVEDGTWLNNTFFAAYENLTFSDFEARKIEVRVLNGKWLEVAEAFLKKKYHNVSHLKELGVIFIVPIPATEDGETIRLFGLVLHYLHEINFYSRLFQKFAVEEKNFARRLISSLRGDVLETPLENGEKVSWRIVQRYLAKDDEYDFRLFQPHINPEAIHWKKAENDIARLSRRFPSLGLEFWEELDFVGDFFKTEGGDDILISFNLIDTTMSLVKQRELIKYLYHHQEALWNKIFGDFVGEQEMERLIVENFEKGYISL</sequence>